<dbReference type="Proteomes" id="UP001208041">
    <property type="component" value="Unassembled WGS sequence"/>
</dbReference>
<keyword evidence="2" id="KW-0378">Hydrolase</keyword>
<dbReference type="InterPro" id="IPR050266">
    <property type="entry name" value="AB_hydrolase_sf"/>
</dbReference>
<evidence type="ECO:0000313" key="2">
    <source>
        <dbReference type="EMBL" id="MCV6825338.1"/>
    </source>
</evidence>
<dbReference type="InterPro" id="IPR029058">
    <property type="entry name" value="AB_hydrolase_fold"/>
</dbReference>
<dbReference type="PANTHER" id="PTHR43798">
    <property type="entry name" value="MONOACYLGLYCEROL LIPASE"/>
    <property type="match status" value="1"/>
</dbReference>
<dbReference type="PANTHER" id="PTHR43798:SF33">
    <property type="entry name" value="HYDROLASE, PUTATIVE (AFU_ORTHOLOGUE AFUA_2G14860)-RELATED"/>
    <property type="match status" value="1"/>
</dbReference>
<organism evidence="2 3">
    <name type="scientific">Halocynthiibacter halioticoli</name>
    <dbReference type="NCBI Taxonomy" id="2986804"/>
    <lineage>
        <taxon>Bacteria</taxon>
        <taxon>Pseudomonadati</taxon>
        <taxon>Pseudomonadota</taxon>
        <taxon>Alphaproteobacteria</taxon>
        <taxon>Rhodobacterales</taxon>
        <taxon>Paracoccaceae</taxon>
        <taxon>Halocynthiibacter</taxon>
    </lineage>
</organism>
<reference evidence="2" key="1">
    <citation type="submission" date="2022-10" db="EMBL/GenBank/DDBJ databases">
        <authorList>
            <person name="Yue Y."/>
        </authorList>
    </citation>
    <scope>NUCLEOTIDE SEQUENCE</scope>
    <source>
        <strain evidence="2">Z654</strain>
    </source>
</reference>
<proteinExistence type="predicted"/>
<dbReference type="InterPro" id="IPR000073">
    <property type="entry name" value="AB_hydrolase_1"/>
</dbReference>
<evidence type="ECO:0000259" key="1">
    <source>
        <dbReference type="Pfam" id="PF00561"/>
    </source>
</evidence>
<dbReference type="RefSeq" id="WP_263954207.1">
    <property type="nucleotide sequence ID" value="NZ_JAOYFC010000002.1"/>
</dbReference>
<keyword evidence="3" id="KW-1185">Reference proteome</keyword>
<protein>
    <submittedName>
        <fullName evidence="2">Alpha/beta hydrolase</fullName>
    </submittedName>
</protein>
<comment type="caution">
    <text evidence="2">The sequence shown here is derived from an EMBL/GenBank/DDBJ whole genome shotgun (WGS) entry which is preliminary data.</text>
</comment>
<dbReference type="SUPFAM" id="SSF53474">
    <property type="entry name" value="alpha/beta-Hydrolases"/>
    <property type="match status" value="1"/>
</dbReference>
<sequence>MTNYYKSSDNLDLAYLDEGEGLPLVMLAGLTRNAHDFDHVVPHLPGVRIIRPDYRGRGQSAYAPPETYTIPTETNDILRLLDHLEIDRAAVLGTSRGGLIGMSMAAIAKDRLLGLCLNDIGPEIDANGLAAIEQYLGRRPTQKSYEDAAKARAALLIDFHNVPYSRWLAEVRAHYRETENGLELRYDPKLRDAFLAASDAPMPDLWPLFDALEGLPLALLRGENSNILSKETAEKMYAKRPDMSYAEVTDRGHVPFLDEPESLSALRVWLKELQ</sequence>
<accession>A0AAE3J2A2</accession>
<dbReference type="EMBL" id="JAOYFC010000002">
    <property type="protein sequence ID" value="MCV6825338.1"/>
    <property type="molecule type" value="Genomic_DNA"/>
</dbReference>
<dbReference type="GO" id="GO:0016020">
    <property type="term" value="C:membrane"/>
    <property type="evidence" value="ECO:0007669"/>
    <property type="project" value="TreeGrafter"/>
</dbReference>
<gene>
    <name evidence="2" type="ORF">OH136_12305</name>
</gene>
<dbReference type="Pfam" id="PF00561">
    <property type="entry name" value="Abhydrolase_1"/>
    <property type="match status" value="1"/>
</dbReference>
<dbReference type="GO" id="GO:0016787">
    <property type="term" value="F:hydrolase activity"/>
    <property type="evidence" value="ECO:0007669"/>
    <property type="project" value="UniProtKB-KW"/>
</dbReference>
<dbReference type="Gene3D" id="3.40.50.1820">
    <property type="entry name" value="alpha/beta hydrolase"/>
    <property type="match status" value="1"/>
</dbReference>
<evidence type="ECO:0000313" key="3">
    <source>
        <dbReference type="Proteomes" id="UP001208041"/>
    </source>
</evidence>
<feature type="domain" description="AB hydrolase-1" evidence="1">
    <location>
        <begin position="23"/>
        <end position="260"/>
    </location>
</feature>
<dbReference type="AlphaFoldDB" id="A0AAE3J2A2"/>
<name>A0AAE3J2A2_9RHOB</name>